<evidence type="ECO:0000313" key="4">
    <source>
        <dbReference type="Proteomes" id="UP000308768"/>
    </source>
</evidence>
<evidence type="ECO:0000256" key="1">
    <source>
        <dbReference type="SAM" id="Coils"/>
    </source>
</evidence>
<dbReference type="Proteomes" id="UP000308768">
    <property type="component" value="Unassembled WGS sequence"/>
</dbReference>
<feature type="coiled-coil region" evidence="1">
    <location>
        <begin position="228"/>
        <end position="280"/>
    </location>
</feature>
<reference evidence="3 4" key="1">
    <citation type="submission" date="2017-03" db="EMBL/GenBank/DDBJ databases">
        <title>Genomes of endolithic fungi from Antarctica.</title>
        <authorList>
            <person name="Coleine C."/>
            <person name="Masonjones S."/>
            <person name="Stajich J.E."/>
        </authorList>
    </citation>
    <scope>NUCLEOTIDE SEQUENCE [LARGE SCALE GENOMIC DNA]</scope>
    <source>
        <strain evidence="3 4">CCFEE 5187</strain>
    </source>
</reference>
<dbReference type="OrthoDB" id="3926908at2759"/>
<dbReference type="EMBL" id="NAJN01000567">
    <property type="protein sequence ID" value="TKA71422.1"/>
    <property type="molecule type" value="Genomic_DNA"/>
</dbReference>
<evidence type="ECO:0000256" key="2">
    <source>
        <dbReference type="SAM" id="MobiDB-lite"/>
    </source>
</evidence>
<sequence length="284" mass="31577">MSFNIRKVDAQDITCPLRLVCLACLACLAGGGSQNVGKLSSRSSPTSTSTSTASASTSRRPPGYKQPFGLQEQQRYATITMIALRNMPTAPLTPEDTNITDNVGDSTWSLGDIPYHERFENDVMHLVISPPHNSSGIEPSEAEAPDASAISFTELPLPLSDARRVYRSPISGLLLTHPDGLFQGGPYPNTVSSISEVAQKFIQCHSISTSEQLERHVTHEIEVQKELLRQRMRAREEAVENNARVERELAQLQAQREVEVKIEKRLMEEAREKRERREKRRGGG</sequence>
<organism evidence="3 4">
    <name type="scientific">Cryomyces minteri</name>
    <dbReference type="NCBI Taxonomy" id="331657"/>
    <lineage>
        <taxon>Eukaryota</taxon>
        <taxon>Fungi</taxon>
        <taxon>Dikarya</taxon>
        <taxon>Ascomycota</taxon>
        <taxon>Pezizomycotina</taxon>
        <taxon>Dothideomycetes</taxon>
        <taxon>Dothideomycetes incertae sedis</taxon>
        <taxon>Cryomyces</taxon>
    </lineage>
</organism>
<keyword evidence="1" id="KW-0175">Coiled coil</keyword>
<comment type="caution">
    <text evidence="3">The sequence shown here is derived from an EMBL/GenBank/DDBJ whole genome shotgun (WGS) entry which is preliminary data.</text>
</comment>
<feature type="region of interest" description="Disordered" evidence="2">
    <location>
        <begin position="33"/>
        <end position="70"/>
    </location>
</feature>
<dbReference type="AlphaFoldDB" id="A0A4U0X4T7"/>
<proteinExistence type="predicted"/>
<name>A0A4U0X4T7_9PEZI</name>
<feature type="compositionally biased region" description="Low complexity" evidence="2">
    <location>
        <begin position="40"/>
        <end position="61"/>
    </location>
</feature>
<keyword evidence="4" id="KW-1185">Reference proteome</keyword>
<protein>
    <submittedName>
        <fullName evidence="3">Uncharacterized protein</fullName>
    </submittedName>
</protein>
<gene>
    <name evidence="3" type="ORF">B0A49_03935</name>
</gene>
<evidence type="ECO:0000313" key="3">
    <source>
        <dbReference type="EMBL" id="TKA71422.1"/>
    </source>
</evidence>
<accession>A0A4U0X4T7</accession>